<name>A0A0H1B621_9EURO</name>
<proteinExistence type="predicted"/>
<evidence type="ECO:0000313" key="1">
    <source>
        <dbReference type="EMBL" id="KLJ06528.1"/>
    </source>
</evidence>
<dbReference type="Proteomes" id="UP000053573">
    <property type="component" value="Unassembled WGS sequence"/>
</dbReference>
<accession>A0A0H1B621</accession>
<dbReference type="EMBL" id="LDEV01003034">
    <property type="protein sequence ID" value="KLJ06528.1"/>
    <property type="molecule type" value="Genomic_DNA"/>
</dbReference>
<reference evidence="2" key="1">
    <citation type="journal article" date="2015" name="PLoS Genet.">
        <title>The dynamic genome and transcriptome of the human fungal pathogen Blastomyces and close relative Emmonsia.</title>
        <authorList>
            <person name="Munoz J.F."/>
            <person name="Gauthier G.M."/>
            <person name="Desjardins C.A."/>
            <person name="Gallo J.E."/>
            <person name="Holder J."/>
            <person name="Sullivan T.D."/>
            <person name="Marty A.J."/>
            <person name="Carmen J.C."/>
            <person name="Chen Z."/>
            <person name="Ding L."/>
            <person name="Gujja S."/>
            <person name="Magrini V."/>
            <person name="Misas E."/>
            <person name="Mitreva M."/>
            <person name="Priest M."/>
            <person name="Saif S."/>
            <person name="Whiston E.A."/>
            <person name="Young S."/>
            <person name="Zeng Q."/>
            <person name="Goldman W.E."/>
            <person name="Mardis E.R."/>
            <person name="Taylor J.W."/>
            <person name="McEwen J.G."/>
            <person name="Clay O.K."/>
            <person name="Klein B.S."/>
            <person name="Cuomo C.A."/>
        </authorList>
    </citation>
    <scope>NUCLEOTIDE SEQUENCE [LARGE SCALE GENOMIC DNA]</scope>
    <source>
        <strain evidence="2">UAMH 139</strain>
    </source>
</reference>
<protein>
    <submittedName>
        <fullName evidence="1">Uncharacterized protein</fullName>
    </submittedName>
</protein>
<keyword evidence="2" id="KW-1185">Reference proteome</keyword>
<organism evidence="1 2">
    <name type="scientific">Blastomyces silverae</name>
    <dbReference type="NCBI Taxonomy" id="2060906"/>
    <lineage>
        <taxon>Eukaryota</taxon>
        <taxon>Fungi</taxon>
        <taxon>Dikarya</taxon>
        <taxon>Ascomycota</taxon>
        <taxon>Pezizomycotina</taxon>
        <taxon>Eurotiomycetes</taxon>
        <taxon>Eurotiomycetidae</taxon>
        <taxon>Onygenales</taxon>
        <taxon>Ajellomycetaceae</taxon>
        <taxon>Blastomyces</taxon>
    </lineage>
</organism>
<sequence>MLIDHTLRDSTSTQQDIMLFLFLEGGFNNSNSDHQHAPLRGLASTLMRMTFMLWDRSFDPF</sequence>
<gene>
    <name evidence="1" type="ORF">EMPG_10071</name>
</gene>
<evidence type="ECO:0000313" key="2">
    <source>
        <dbReference type="Proteomes" id="UP000053573"/>
    </source>
</evidence>
<comment type="caution">
    <text evidence="1">The sequence shown here is derived from an EMBL/GenBank/DDBJ whole genome shotgun (WGS) entry which is preliminary data.</text>
</comment>
<dbReference type="AlphaFoldDB" id="A0A0H1B621"/>